<sequence length="234" mass="26560">MLLSSGEARAQRVTEAFENEDPAAPVFFLSYWRPKPPMQGVGLPREANRFVTRFFDDLTADVNDLIGSVPGRDPGFLDVAGEGGERWRERLLRAAGTCQVFICLLSVPYLHHSEWCAREWDLFARRKVKPRSPEADPAESAIIPVLWTPMTGRIPPVVAEVNYFIPTRLSADDRAAYLAEGLLGLLKTGQENVYQAIVWRIAQHVERIRRGYWVPPLYLEREDDLHTTFERGGP</sequence>
<dbReference type="NCBIfam" id="NF040588">
    <property type="entry name" value="FxsC_Nterm"/>
    <property type="match status" value="1"/>
</dbReference>
<dbReference type="RefSeq" id="WP_203809415.1">
    <property type="nucleotide sequence ID" value="NZ_BOMY01000033.1"/>
</dbReference>
<dbReference type="InterPro" id="IPR035897">
    <property type="entry name" value="Toll_tir_struct_dom_sf"/>
</dbReference>
<dbReference type="EMBL" id="BOMY01000033">
    <property type="protein sequence ID" value="GIF22184.1"/>
    <property type="molecule type" value="Genomic_DNA"/>
</dbReference>
<protein>
    <recommendedName>
        <fullName evidence="3">TIR domain-containing protein</fullName>
    </recommendedName>
</protein>
<keyword evidence="2" id="KW-1185">Reference proteome</keyword>
<dbReference type="SUPFAM" id="SSF52200">
    <property type="entry name" value="Toll/Interleukin receptor TIR domain"/>
    <property type="match status" value="1"/>
</dbReference>
<reference evidence="1" key="1">
    <citation type="submission" date="2021-01" db="EMBL/GenBank/DDBJ databases">
        <title>Whole genome shotgun sequence of Actinoplanes tereljensis NBRC 105297.</title>
        <authorList>
            <person name="Komaki H."/>
            <person name="Tamura T."/>
        </authorList>
    </citation>
    <scope>NUCLEOTIDE SEQUENCE</scope>
    <source>
        <strain evidence="1">NBRC 105297</strain>
    </source>
</reference>
<name>A0A919NQH7_9ACTN</name>
<proteinExistence type="predicted"/>
<evidence type="ECO:0000313" key="2">
    <source>
        <dbReference type="Proteomes" id="UP000623608"/>
    </source>
</evidence>
<evidence type="ECO:0008006" key="3">
    <source>
        <dbReference type="Google" id="ProtNLM"/>
    </source>
</evidence>
<organism evidence="1 2">
    <name type="scientific">Paractinoplanes tereljensis</name>
    <dbReference type="NCBI Taxonomy" id="571912"/>
    <lineage>
        <taxon>Bacteria</taxon>
        <taxon>Bacillati</taxon>
        <taxon>Actinomycetota</taxon>
        <taxon>Actinomycetes</taxon>
        <taxon>Micromonosporales</taxon>
        <taxon>Micromonosporaceae</taxon>
        <taxon>Paractinoplanes</taxon>
    </lineage>
</organism>
<dbReference type="Proteomes" id="UP000623608">
    <property type="component" value="Unassembled WGS sequence"/>
</dbReference>
<dbReference type="AlphaFoldDB" id="A0A919NQH7"/>
<dbReference type="InterPro" id="IPR047603">
    <property type="entry name" value="FxsC_N"/>
</dbReference>
<dbReference type="Gene3D" id="3.40.50.10140">
    <property type="entry name" value="Toll/interleukin-1 receptor homology (TIR) domain"/>
    <property type="match status" value="1"/>
</dbReference>
<evidence type="ECO:0000313" key="1">
    <source>
        <dbReference type="EMBL" id="GIF22184.1"/>
    </source>
</evidence>
<gene>
    <name evidence="1" type="ORF">Ate02nite_49140</name>
</gene>
<accession>A0A919NQH7</accession>
<comment type="caution">
    <text evidence="1">The sequence shown here is derived from an EMBL/GenBank/DDBJ whole genome shotgun (WGS) entry which is preliminary data.</text>
</comment>